<accession>A0A9P8QJL3</accession>
<comment type="caution">
    <text evidence="2">The sequence shown here is derived from an EMBL/GenBank/DDBJ whole genome shotgun (WGS) entry which is preliminary data.</text>
</comment>
<sequence length="307" mass="32776">MADRIDGRKNDVAGRHAKGLRRRFAVSEEARAAGFALEDVVVREVHLGVDEGLEFGPLLAGFLLGFLPRAFVVRRFGLLGRRFLVVPAVVPAVALCLVVRQGNVWHCAAVLEIGDDIVDVDVVIPPGLLGALLAALFAAAPPVNVHAVVVVVVVVVVVRGDVGFVDGVVALVEPLLHLVLPLVVLPSVIEELDPLFVRQLLAKGPGRLLNLAKLALGFLQLQLSQPGLVFTTLLLLCLFLLALKLSLALSTSLFLPPDGPGGRKVSCIGFQNFVALFWVLESQVVSLLEFVGPVVVFPLVRLKSLPP</sequence>
<dbReference type="AlphaFoldDB" id="A0A9P8QJL3"/>
<name>A0A9P8QJL3_9HYPO</name>
<organism evidence="2 3">
    <name type="scientific">Trichoderma cornu-damae</name>
    <dbReference type="NCBI Taxonomy" id="654480"/>
    <lineage>
        <taxon>Eukaryota</taxon>
        <taxon>Fungi</taxon>
        <taxon>Dikarya</taxon>
        <taxon>Ascomycota</taxon>
        <taxon>Pezizomycotina</taxon>
        <taxon>Sordariomycetes</taxon>
        <taxon>Hypocreomycetidae</taxon>
        <taxon>Hypocreales</taxon>
        <taxon>Hypocreaceae</taxon>
        <taxon>Trichoderma</taxon>
    </lineage>
</organism>
<dbReference type="Proteomes" id="UP000827724">
    <property type="component" value="Unassembled WGS sequence"/>
</dbReference>
<keyword evidence="1" id="KW-0472">Membrane</keyword>
<dbReference type="EMBL" id="JAIWOZ010000006">
    <property type="protein sequence ID" value="KAH6604215.1"/>
    <property type="molecule type" value="Genomic_DNA"/>
</dbReference>
<reference evidence="2" key="1">
    <citation type="submission" date="2021-08" db="EMBL/GenBank/DDBJ databases">
        <title>Chromosome-Level Trichoderma cornu-damae using Hi-C Data.</title>
        <authorList>
            <person name="Kim C.S."/>
        </authorList>
    </citation>
    <scope>NUCLEOTIDE SEQUENCE</scope>
    <source>
        <strain evidence="2">KA19-0412C</strain>
    </source>
</reference>
<evidence type="ECO:0000313" key="3">
    <source>
        <dbReference type="Proteomes" id="UP000827724"/>
    </source>
</evidence>
<feature type="transmembrane region" description="Helical" evidence="1">
    <location>
        <begin position="84"/>
        <end position="102"/>
    </location>
</feature>
<feature type="transmembrane region" description="Helical" evidence="1">
    <location>
        <begin position="228"/>
        <end position="255"/>
    </location>
</feature>
<evidence type="ECO:0000313" key="2">
    <source>
        <dbReference type="EMBL" id="KAH6604215.1"/>
    </source>
</evidence>
<feature type="transmembrane region" description="Helical" evidence="1">
    <location>
        <begin position="147"/>
        <end position="172"/>
    </location>
</feature>
<keyword evidence="3" id="KW-1185">Reference proteome</keyword>
<feature type="transmembrane region" description="Helical" evidence="1">
    <location>
        <begin position="178"/>
        <end position="197"/>
    </location>
</feature>
<protein>
    <submittedName>
        <fullName evidence="2">Uncharacterized protein</fullName>
    </submittedName>
</protein>
<evidence type="ECO:0000256" key="1">
    <source>
        <dbReference type="SAM" id="Phobius"/>
    </source>
</evidence>
<gene>
    <name evidence="2" type="ORF">Trco_007661</name>
</gene>
<proteinExistence type="predicted"/>
<keyword evidence="1" id="KW-0812">Transmembrane</keyword>
<keyword evidence="1" id="KW-1133">Transmembrane helix</keyword>